<evidence type="ECO:0000313" key="3">
    <source>
        <dbReference type="Proteomes" id="UP001642502"/>
    </source>
</evidence>
<dbReference type="EMBL" id="CAWUON010000174">
    <property type="protein sequence ID" value="CAK7275045.1"/>
    <property type="molecule type" value="Genomic_DNA"/>
</dbReference>
<accession>A0ABP0E386</accession>
<reference evidence="2 3" key="1">
    <citation type="submission" date="2024-01" db="EMBL/GenBank/DDBJ databases">
        <authorList>
            <person name="Allen C."/>
            <person name="Tagirdzhanova G."/>
        </authorList>
    </citation>
    <scope>NUCLEOTIDE SEQUENCE [LARGE SCALE GENOMIC DNA]</scope>
    <source>
        <strain evidence="2 3">CBS 119000</strain>
    </source>
</reference>
<evidence type="ECO:0000313" key="2">
    <source>
        <dbReference type="EMBL" id="CAK7275045.1"/>
    </source>
</evidence>
<sequence length="203" mass="22762">MPSHHSYESRGRSSRQPADHYEDRHAKRRSRSQYYDDDYYDNSHYDNSRYSRGRGDYHGPDDDLDRRYPPAATRHRRSRHSHAQPEHRRSHSSYSRPSESARSTSTAAASRRSSSTSRELQHVVKSAITAGAVEAIRLRKTPGSWTSGHKVGRVATAAIGAAVADTAAESNNDSSKHTRRHVVESAVAGLLTDRLVNGSRKNK</sequence>
<keyword evidence="3" id="KW-1185">Reference proteome</keyword>
<feature type="compositionally biased region" description="Basic residues" evidence="1">
    <location>
        <begin position="73"/>
        <end position="82"/>
    </location>
</feature>
<feature type="compositionally biased region" description="Basic and acidic residues" evidence="1">
    <location>
        <begin position="1"/>
        <end position="25"/>
    </location>
</feature>
<organism evidence="2 3">
    <name type="scientific">Sporothrix epigloea</name>
    <dbReference type="NCBI Taxonomy" id="1892477"/>
    <lineage>
        <taxon>Eukaryota</taxon>
        <taxon>Fungi</taxon>
        <taxon>Dikarya</taxon>
        <taxon>Ascomycota</taxon>
        <taxon>Pezizomycotina</taxon>
        <taxon>Sordariomycetes</taxon>
        <taxon>Sordariomycetidae</taxon>
        <taxon>Ophiostomatales</taxon>
        <taxon>Ophiostomataceae</taxon>
        <taxon>Sporothrix</taxon>
    </lineage>
</organism>
<dbReference type="Proteomes" id="UP001642502">
    <property type="component" value="Unassembled WGS sequence"/>
</dbReference>
<gene>
    <name evidence="2" type="ORF">SEPCBS119000_006481</name>
</gene>
<proteinExistence type="predicted"/>
<feature type="region of interest" description="Disordered" evidence="1">
    <location>
        <begin position="1"/>
        <end position="121"/>
    </location>
</feature>
<name>A0ABP0E386_9PEZI</name>
<evidence type="ECO:0000256" key="1">
    <source>
        <dbReference type="SAM" id="MobiDB-lite"/>
    </source>
</evidence>
<feature type="compositionally biased region" description="Low complexity" evidence="1">
    <location>
        <begin position="92"/>
        <end position="118"/>
    </location>
</feature>
<feature type="compositionally biased region" description="Basic and acidic residues" evidence="1">
    <location>
        <begin position="41"/>
        <end position="68"/>
    </location>
</feature>
<comment type="caution">
    <text evidence="2">The sequence shown here is derived from an EMBL/GenBank/DDBJ whole genome shotgun (WGS) entry which is preliminary data.</text>
</comment>
<protein>
    <submittedName>
        <fullName evidence="2">Uncharacterized protein</fullName>
    </submittedName>
</protein>